<accession>A0ABY5XJC2</accession>
<dbReference type="InterPro" id="IPR000792">
    <property type="entry name" value="Tscrpt_reg_LuxR_C"/>
</dbReference>
<proteinExistence type="predicted"/>
<dbReference type="Gene3D" id="1.10.10.10">
    <property type="entry name" value="Winged helix-like DNA-binding domain superfamily/Winged helix DNA-binding domain"/>
    <property type="match status" value="1"/>
</dbReference>
<dbReference type="RefSeq" id="WP_167333924.1">
    <property type="nucleotide sequence ID" value="NZ_CP104143.1"/>
</dbReference>
<dbReference type="EMBL" id="CP104143">
    <property type="protein sequence ID" value="UWU14097.1"/>
    <property type="molecule type" value="Genomic_DNA"/>
</dbReference>
<dbReference type="InterPro" id="IPR016032">
    <property type="entry name" value="Sig_transdc_resp-reg_C-effctor"/>
</dbReference>
<dbReference type="SMART" id="SM00421">
    <property type="entry name" value="HTH_LUXR"/>
    <property type="match status" value="1"/>
</dbReference>
<gene>
    <name evidence="2" type="ORF">N2599_18580</name>
</gene>
<sequence>MAREDAVLMAVQCIHEAAFSPDGWARALEAVAIAAGSQQSIFLAQDALTGAVEFVAGFGVASEHLAACAAAARARSFSQWMQNVVAPASFADKYPRPIRDNKATRQELSYAGVIVSPLRTQQRDVYLSVSRCLGRAKYDPGDETTVRTLTPHLAAALNVANKLAAADLFAMGAAVALDRLGAGVLLVDAAATVVSASETAEAILSGKKALEIDRKGLRTRDPSATRVLRRMIASCADLTVLRNAPGGSLEIVDSDGRGALHVIVAPLRTEFAYTNTLRPSKARPVAAIIVTDPAKERDLRRENLRHRFGLTFAESNVAFEIVKGDGREACAARLGVSANTIRAHLSSIFEKTGVHRQAELVRLVIAGGART</sequence>
<feature type="domain" description="HTH luxR-type" evidence="1">
    <location>
        <begin position="303"/>
        <end position="368"/>
    </location>
</feature>
<dbReference type="PROSITE" id="PS50043">
    <property type="entry name" value="HTH_LUXR_2"/>
    <property type="match status" value="1"/>
</dbReference>
<dbReference type="SUPFAM" id="SSF46894">
    <property type="entry name" value="C-terminal effector domain of the bipartite response regulators"/>
    <property type="match status" value="1"/>
</dbReference>
<protein>
    <submittedName>
        <fullName evidence="2">Helix-turn-helix transcriptional regulator</fullName>
    </submittedName>
</protein>
<evidence type="ECO:0000313" key="3">
    <source>
        <dbReference type="Proteomes" id="UP001060123"/>
    </source>
</evidence>
<dbReference type="InterPro" id="IPR036388">
    <property type="entry name" value="WH-like_DNA-bd_sf"/>
</dbReference>
<name>A0ABY5XJC2_RHISU</name>
<evidence type="ECO:0000313" key="2">
    <source>
        <dbReference type="EMBL" id="UWU14097.1"/>
    </source>
</evidence>
<keyword evidence="3" id="KW-1185">Reference proteome</keyword>
<organism evidence="2 3">
    <name type="scientific">Rhizobium sullae</name>
    <name type="common">Rhizobium hedysari</name>
    <dbReference type="NCBI Taxonomy" id="50338"/>
    <lineage>
        <taxon>Bacteria</taxon>
        <taxon>Pseudomonadati</taxon>
        <taxon>Pseudomonadota</taxon>
        <taxon>Alphaproteobacteria</taxon>
        <taxon>Hyphomicrobiales</taxon>
        <taxon>Rhizobiaceae</taxon>
        <taxon>Rhizobium/Agrobacterium group</taxon>
        <taxon>Rhizobium</taxon>
    </lineage>
</organism>
<dbReference type="Pfam" id="PF00196">
    <property type="entry name" value="GerE"/>
    <property type="match status" value="1"/>
</dbReference>
<evidence type="ECO:0000259" key="1">
    <source>
        <dbReference type="PROSITE" id="PS50043"/>
    </source>
</evidence>
<reference evidence="2" key="1">
    <citation type="submission" date="2022-09" db="EMBL/GenBank/DDBJ databases">
        <title>Australian commercial rhizobial inoculants.</title>
        <authorList>
            <person name="Kohlmeier M.G."/>
            <person name="O'Hara G.W."/>
            <person name="Colombi E."/>
            <person name="Ramsay J.P."/>
            <person name="Terpolilli J."/>
        </authorList>
    </citation>
    <scope>NUCLEOTIDE SEQUENCE</scope>
    <source>
        <strain evidence="2">WSM1592</strain>
    </source>
</reference>
<dbReference type="Proteomes" id="UP001060123">
    <property type="component" value="Chromosome"/>
</dbReference>